<evidence type="ECO:0000313" key="3">
    <source>
        <dbReference type="EMBL" id="RLP81403.1"/>
    </source>
</evidence>
<comment type="caution">
    <text evidence="3">The sequence shown here is derived from an EMBL/GenBank/DDBJ whole genome shotgun (WGS) entry which is preliminary data.</text>
</comment>
<dbReference type="Proteomes" id="UP000269438">
    <property type="component" value="Unassembled WGS sequence"/>
</dbReference>
<organism evidence="3 4">
    <name type="scientific">Mycetocola lacteus</name>
    <dbReference type="NCBI Taxonomy" id="76637"/>
    <lineage>
        <taxon>Bacteria</taxon>
        <taxon>Bacillati</taxon>
        <taxon>Actinomycetota</taxon>
        <taxon>Actinomycetes</taxon>
        <taxon>Micrococcales</taxon>
        <taxon>Microbacteriaceae</taxon>
        <taxon>Mycetocola</taxon>
    </lineage>
</organism>
<name>A0A3L7ALP2_9MICO</name>
<proteinExistence type="predicted"/>
<accession>A0A3L7ALP2</accession>
<dbReference type="AlphaFoldDB" id="A0A3L7ALP2"/>
<protein>
    <recommendedName>
        <fullName evidence="5">SHOCT domain-containing protein</fullName>
    </recommendedName>
</protein>
<feature type="domain" description="SHOCT" evidence="1">
    <location>
        <begin position="157"/>
        <end position="184"/>
    </location>
</feature>
<evidence type="ECO:0000313" key="4">
    <source>
        <dbReference type="Proteomes" id="UP000269438"/>
    </source>
</evidence>
<dbReference type="RefSeq" id="WP_121689094.1">
    <property type="nucleotide sequence ID" value="NZ_RCUY01000010.1"/>
</dbReference>
<dbReference type="InterPro" id="IPR039519">
    <property type="entry name" value="YokE-like_PH"/>
</dbReference>
<evidence type="ECO:0008006" key="5">
    <source>
        <dbReference type="Google" id="ProtNLM"/>
    </source>
</evidence>
<dbReference type="Pfam" id="PF14470">
    <property type="entry name" value="bPH_3"/>
    <property type="match status" value="1"/>
</dbReference>
<evidence type="ECO:0000259" key="1">
    <source>
        <dbReference type="Pfam" id="PF09851"/>
    </source>
</evidence>
<dbReference type="Pfam" id="PF09851">
    <property type="entry name" value="SHOCT"/>
    <property type="match status" value="1"/>
</dbReference>
<evidence type="ECO:0000259" key="2">
    <source>
        <dbReference type="Pfam" id="PF14470"/>
    </source>
</evidence>
<sequence>MRQDAEVALKRFNVVTFGKKKHLERVEAEISPDERIIFITPSNTTFTDHTTRKRETLPGVFVLTSERIIVDSKVLLDQKTFTMPLTEIRSVSVRGNGLTGGYVQLQTQVNTIETLVTYKKDVIRDISEAFTEAIEEAKHVAQRVSAPQDSAPIDLAEQIEKLWNLLQAGVLTQEEFNLKKAELLGRL</sequence>
<dbReference type="EMBL" id="RCUY01000010">
    <property type="protein sequence ID" value="RLP81403.1"/>
    <property type="molecule type" value="Genomic_DNA"/>
</dbReference>
<reference evidence="3 4" key="1">
    <citation type="submission" date="2018-10" db="EMBL/GenBank/DDBJ databases">
        <authorList>
            <person name="Li J."/>
        </authorList>
    </citation>
    <scope>NUCLEOTIDE SEQUENCE [LARGE SCALE GENOMIC DNA]</scope>
    <source>
        <strain evidence="3 4">JCM 11654</strain>
    </source>
</reference>
<dbReference type="OrthoDB" id="5996503at2"/>
<feature type="domain" description="YokE-like PH" evidence="2">
    <location>
        <begin position="31"/>
        <end position="128"/>
    </location>
</feature>
<gene>
    <name evidence="3" type="ORF">D9V34_11970</name>
</gene>
<dbReference type="InterPro" id="IPR018649">
    <property type="entry name" value="SHOCT"/>
</dbReference>
<keyword evidence="4" id="KW-1185">Reference proteome</keyword>